<dbReference type="PANTHER" id="PTHR10030">
    <property type="entry name" value="ALPHA-L-FUCOSIDASE"/>
    <property type="match status" value="1"/>
</dbReference>
<dbReference type="Pfam" id="PF01120">
    <property type="entry name" value="Alpha_L_fucos"/>
    <property type="match status" value="1"/>
</dbReference>
<dbReference type="GO" id="GO:0004560">
    <property type="term" value="F:alpha-L-fucosidase activity"/>
    <property type="evidence" value="ECO:0007669"/>
    <property type="project" value="InterPro"/>
</dbReference>
<comment type="function">
    <text evidence="1">Alpha-L-fucosidase is responsible for hydrolyzing the alpha-1,6-linked fucose joined to the reducing-end N-acetylglucosamine of the carbohydrate moieties of glycoproteins.</text>
</comment>
<dbReference type="EC" id="3.2.1.51" evidence="3"/>
<dbReference type="RefSeq" id="WP_087425541.1">
    <property type="nucleotide sequence ID" value="NZ_NFII01000003.1"/>
</dbReference>
<gene>
    <name evidence="9" type="ORF">B5F97_04210</name>
</gene>
<dbReference type="PIRSF" id="PIRSF001092">
    <property type="entry name" value="Alpha-L-fucosidase"/>
    <property type="match status" value="1"/>
</dbReference>
<dbReference type="InterPro" id="IPR016286">
    <property type="entry name" value="FUC_metazoa-typ"/>
</dbReference>
<evidence type="ECO:0000259" key="8">
    <source>
        <dbReference type="Pfam" id="PF01120"/>
    </source>
</evidence>
<protein>
    <recommendedName>
        <fullName evidence="3">alpha-L-fucosidase</fullName>
        <ecNumber evidence="3">3.2.1.51</ecNumber>
    </recommendedName>
</protein>
<dbReference type="PRINTS" id="PR00741">
    <property type="entry name" value="GLHYDRLASE29"/>
</dbReference>
<evidence type="ECO:0000313" key="10">
    <source>
        <dbReference type="Proteomes" id="UP000195386"/>
    </source>
</evidence>
<keyword evidence="5" id="KW-0378">Hydrolase</keyword>
<comment type="caution">
    <text evidence="9">The sequence shown here is derived from an EMBL/GenBank/DDBJ whole genome shotgun (WGS) entry which is preliminary data.</text>
</comment>
<keyword evidence="6" id="KW-0326">Glycosidase</keyword>
<name>A0A1Y3Z629_9BACE</name>
<evidence type="ECO:0000313" key="9">
    <source>
        <dbReference type="EMBL" id="OUO02001.1"/>
    </source>
</evidence>
<evidence type="ECO:0000256" key="2">
    <source>
        <dbReference type="ARBA" id="ARBA00007951"/>
    </source>
</evidence>
<comment type="similarity">
    <text evidence="2">Belongs to the glycosyl hydrolase 29 family.</text>
</comment>
<keyword evidence="4 7" id="KW-0732">Signal</keyword>
<feature type="chain" id="PRO_5012779686" description="alpha-L-fucosidase" evidence="7">
    <location>
        <begin position="21"/>
        <end position="469"/>
    </location>
</feature>
<proteinExistence type="inferred from homology"/>
<evidence type="ECO:0000256" key="5">
    <source>
        <dbReference type="ARBA" id="ARBA00022801"/>
    </source>
</evidence>
<dbReference type="InterPro" id="IPR057739">
    <property type="entry name" value="Glyco_hydro_29_N"/>
</dbReference>
<dbReference type="GO" id="GO:0016139">
    <property type="term" value="P:glycoside catabolic process"/>
    <property type="evidence" value="ECO:0007669"/>
    <property type="project" value="TreeGrafter"/>
</dbReference>
<dbReference type="InterPro" id="IPR000933">
    <property type="entry name" value="Glyco_hydro_29"/>
</dbReference>
<accession>A0A1Y3Z629</accession>
<dbReference type="GO" id="GO:0005764">
    <property type="term" value="C:lysosome"/>
    <property type="evidence" value="ECO:0007669"/>
    <property type="project" value="TreeGrafter"/>
</dbReference>
<dbReference type="EMBL" id="NFII01000003">
    <property type="protein sequence ID" value="OUO02001.1"/>
    <property type="molecule type" value="Genomic_DNA"/>
</dbReference>
<feature type="domain" description="Glycoside hydrolase family 29 N-terminal" evidence="8">
    <location>
        <begin position="36"/>
        <end position="375"/>
    </location>
</feature>
<evidence type="ECO:0000256" key="4">
    <source>
        <dbReference type="ARBA" id="ARBA00022729"/>
    </source>
</evidence>
<evidence type="ECO:0000256" key="3">
    <source>
        <dbReference type="ARBA" id="ARBA00012662"/>
    </source>
</evidence>
<dbReference type="Gene3D" id="3.20.20.80">
    <property type="entry name" value="Glycosidases"/>
    <property type="match status" value="1"/>
</dbReference>
<evidence type="ECO:0000256" key="6">
    <source>
        <dbReference type="ARBA" id="ARBA00023295"/>
    </source>
</evidence>
<sequence length="469" mass="53875">MKKRLLSLIAGASLSFTLFAQGNFATKDHGFVHGVSKNYEWPTDPEVLKKLDQWQDLKFGIMFHWGVYSVPGISESWALCSEDKFTARRKKILPGATYGDFKKWYWGLADSFNPTKFNPTEWAAIMKDAGFKYLIFTTKHHDGFCMFDSKYTDYSIAKGPYKDSKYSNVAYHVFDAFRQQDFMIGAYFSKPDWHCEYYWDPALSTPTRNPNYNIKKNPDTWAKFQQYTANQIDELMTDYGRIDILWLDGGWVKKANKQDIKLDEIVDNARKKQPGLIAVDRTVPGRNENYQTPELRIPKTQLNHPWESNITLTNTWGWNPRPKYKSVNWVINTLAEITAKGGCFALNVGPSGEGVIEKEVLVRLKKVGEWLKKNGTAIYATRITPNYNYGNVWFTANKDGQTLYAIYALPEGEKLPEYIEWEGNEPSGKMTLLQNGKGVKYTCKDGKVKIMLPQGLKNEALAFSFKVKK</sequence>
<dbReference type="Proteomes" id="UP000195386">
    <property type="component" value="Unassembled WGS sequence"/>
</dbReference>
<dbReference type="AlphaFoldDB" id="A0A1Y3Z629"/>
<dbReference type="GO" id="GO:0006004">
    <property type="term" value="P:fucose metabolic process"/>
    <property type="evidence" value="ECO:0007669"/>
    <property type="project" value="InterPro"/>
</dbReference>
<dbReference type="SUPFAM" id="SSF51445">
    <property type="entry name" value="(Trans)glycosidases"/>
    <property type="match status" value="1"/>
</dbReference>
<organism evidence="9 10">
    <name type="scientific">Bacteroides clarus</name>
    <dbReference type="NCBI Taxonomy" id="626929"/>
    <lineage>
        <taxon>Bacteria</taxon>
        <taxon>Pseudomonadati</taxon>
        <taxon>Bacteroidota</taxon>
        <taxon>Bacteroidia</taxon>
        <taxon>Bacteroidales</taxon>
        <taxon>Bacteroidaceae</taxon>
        <taxon>Bacteroides</taxon>
    </lineage>
</organism>
<dbReference type="SMART" id="SM00812">
    <property type="entry name" value="Alpha_L_fucos"/>
    <property type="match status" value="1"/>
</dbReference>
<dbReference type="PANTHER" id="PTHR10030:SF37">
    <property type="entry name" value="ALPHA-L-FUCOSIDASE-RELATED"/>
    <property type="match status" value="1"/>
</dbReference>
<reference evidence="10" key="1">
    <citation type="submission" date="2017-04" db="EMBL/GenBank/DDBJ databases">
        <title>Function of individual gut microbiota members based on whole genome sequencing of pure cultures obtained from chicken caecum.</title>
        <authorList>
            <person name="Medvecky M."/>
            <person name="Cejkova D."/>
            <person name="Polansky O."/>
            <person name="Karasova D."/>
            <person name="Kubasova T."/>
            <person name="Cizek A."/>
            <person name="Rychlik I."/>
        </authorList>
    </citation>
    <scope>NUCLEOTIDE SEQUENCE [LARGE SCALE GENOMIC DNA]</scope>
    <source>
        <strain evidence="10">An43</strain>
    </source>
</reference>
<dbReference type="InterPro" id="IPR017853">
    <property type="entry name" value="GH"/>
</dbReference>
<feature type="signal peptide" evidence="7">
    <location>
        <begin position="1"/>
        <end position="20"/>
    </location>
</feature>
<evidence type="ECO:0000256" key="7">
    <source>
        <dbReference type="SAM" id="SignalP"/>
    </source>
</evidence>
<evidence type="ECO:0000256" key="1">
    <source>
        <dbReference type="ARBA" id="ARBA00004071"/>
    </source>
</evidence>